<evidence type="ECO:0000256" key="3">
    <source>
        <dbReference type="ARBA" id="ARBA00022475"/>
    </source>
</evidence>
<dbReference type="PANTHER" id="PTHR43163:SF6">
    <property type="entry name" value="DIPEPTIDE TRANSPORT SYSTEM PERMEASE PROTEIN DPPB-RELATED"/>
    <property type="match status" value="1"/>
</dbReference>
<dbReference type="Gene3D" id="1.10.3720.10">
    <property type="entry name" value="MetI-like"/>
    <property type="match status" value="1"/>
</dbReference>
<feature type="domain" description="ABC transmembrane type-1" evidence="8">
    <location>
        <begin position="95"/>
        <end position="322"/>
    </location>
</feature>
<evidence type="ECO:0000256" key="7">
    <source>
        <dbReference type="RuleBase" id="RU363032"/>
    </source>
</evidence>
<organism evidence="9 10">
    <name type="scientific">Phormidesmis priestleyi ULC007</name>
    <dbReference type="NCBI Taxonomy" id="1920490"/>
    <lineage>
        <taxon>Bacteria</taxon>
        <taxon>Bacillati</taxon>
        <taxon>Cyanobacteriota</taxon>
        <taxon>Cyanophyceae</taxon>
        <taxon>Leptolyngbyales</taxon>
        <taxon>Leptolyngbyaceae</taxon>
        <taxon>Phormidesmis</taxon>
    </lineage>
</organism>
<proteinExistence type="inferred from homology"/>
<gene>
    <name evidence="9" type="ORF">C7B65_17320</name>
</gene>
<comment type="similarity">
    <text evidence="7">Belongs to the binding-protein-dependent transport system permease family.</text>
</comment>
<evidence type="ECO:0000259" key="8">
    <source>
        <dbReference type="PROSITE" id="PS50928"/>
    </source>
</evidence>
<keyword evidence="2 7" id="KW-0813">Transport</keyword>
<evidence type="ECO:0000256" key="1">
    <source>
        <dbReference type="ARBA" id="ARBA00004651"/>
    </source>
</evidence>
<feature type="transmembrane region" description="Helical" evidence="7">
    <location>
        <begin position="142"/>
        <end position="162"/>
    </location>
</feature>
<dbReference type="InterPro" id="IPR000515">
    <property type="entry name" value="MetI-like"/>
</dbReference>
<dbReference type="OrthoDB" id="9773683at2"/>
<dbReference type="STRING" id="1920490.GCA_001895925_01223"/>
<dbReference type="AlphaFoldDB" id="A0A2T1DBF7"/>
<evidence type="ECO:0000256" key="4">
    <source>
        <dbReference type="ARBA" id="ARBA00022692"/>
    </source>
</evidence>
<protein>
    <submittedName>
        <fullName evidence="9">ABC transporter permease</fullName>
    </submittedName>
</protein>
<dbReference type="SUPFAM" id="SSF161098">
    <property type="entry name" value="MetI-like"/>
    <property type="match status" value="1"/>
</dbReference>
<evidence type="ECO:0000256" key="6">
    <source>
        <dbReference type="ARBA" id="ARBA00023136"/>
    </source>
</evidence>
<comment type="caution">
    <text evidence="9">The sequence shown here is derived from an EMBL/GenBank/DDBJ whole genome shotgun (WGS) entry which is preliminary data.</text>
</comment>
<dbReference type="InterPro" id="IPR045621">
    <property type="entry name" value="BPD_transp_1_N"/>
</dbReference>
<dbReference type="Pfam" id="PF19300">
    <property type="entry name" value="BPD_transp_1_N"/>
    <property type="match status" value="1"/>
</dbReference>
<dbReference type="GO" id="GO:0055085">
    <property type="term" value="P:transmembrane transport"/>
    <property type="evidence" value="ECO:0007669"/>
    <property type="project" value="InterPro"/>
</dbReference>
<dbReference type="RefSeq" id="WP_073073820.1">
    <property type="nucleotide sequence ID" value="NZ_MPPI01000026.1"/>
</dbReference>
<feature type="transmembrane region" description="Helical" evidence="7">
    <location>
        <begin position="199"/>
        <end position="219"/>
    </location>
</feature>
<keyword evidence="5 7" id="KW-1133">Transmembrane helix</keyword>
<evidence type="ECO:0000256" key="2">
    <source>
        <dbReference type="ARBA" id="ARBA00022448"/>
    </source>
</evidence>
<keyword evidence="4 7" id="KW-0812">Transmembrane</keyword>
<name>A0A2T1DBF7_9CYAN</name>
<keyword evidence="6 7" id="KW-0472">Membrane</keyword>
<dbReference type="EMBL" id="PVWG01000023">
    <property type="protein sequence ID" value="PSB17820.1"/>
    <property type="molecule type" value="Genomic_DNA"/>
</dbReference>
<evidence type="ECO:0000313" key="9">
    <source>
        <dbReference type="EMBL" id="PSB17820.1"/>
    </source>
</evidence>
<comment type="subcellular location">
    <subcellularLocation>
        <location evidence="1 7">Cell membrane</location>
        <topology evidence="1 7">Multi-pass membrane protein</topology>
    </subcellularLocation>
</comment>
<sequence length="336" mass="36800">MWQYILKRLLGLVPVLLGITLAVFLLLRFIPGDPAIVLAGERATPDQIAALREQLGLNKPLLIQYFAFLGNLLQLNLGNSLISGIPVIDEIKTRWTATFELTIAAMLIAILFGIPAGVMAAVRKNRWLDQVLMAGSLLGVSIPVYWLGLLLVYLFAVTLNWLPPSGRIGIESGLNFQPITGFYVLDALLRLNLPVLGDVVSHLVLPALTLSTIPLAIVARITRSAMLDVLTQDYIRTAKAKGVPDRLVIFRHALKNALLPINTTIGLQFGTLLGGAILTETIFSWSGIGSWIYDGILARDYPVVQGGVVFIAVVFVVINLLVDLSYAWVDPRIQYR</sequence>
<dbReference type="CDD" id="cd06261">
    <property type="entry name" value="TM_PBP2"/>
    <property type="match status" value="1"/>
</dbReference>
<reference evidence="9 10" key="2">
    <citation type="submission" date="2018-03" db="EMBL/GenBank/DDBJ databases">
        <title>The ancient ancestry and fast evolution of plastids.</title>
        <authorList>
            <person name="Moore K.R."/>
            <person name="Magnabosco C."/>
            <person name="Momper L."/>
            <person name="Gold D.A."/>
            <person name="Bosak T."/>
            <person name="Fournier G.P."/>
        </authorList>
    </citation>
    <scope>NUCLEOTIDE SEQUENCE [LARGE SCALE GENOMIC DNA]</scope>
    <source>
        <strain evidence="9 10">ULC007</strain>
    </source>
</reference>
<dbReference type="InterPro" id="IPR035906">
    <property type="entry name" value="MetI-like_sf"/>
</dbReference>
<keyword evidence="3" id="KW-1003">Cell membrane</keyword>
<dbReference type="Pfam" id="PF00528">
    <property type="entry name" value="BPD_transp_1"/>
    <property type="match status" value="1"/>
</dbReference>
<evidence type="ECO:0000256" key="5">
    <source>
        <dbReference type="ARBA" id="ARBA00022989"/>
    </source>
</evidence>
<keyword evidence="10" id="KW-1185">Reference proteome</keyword>
<feature type="transmembrane region" description="Helical" evidence="7">
    <location>
        <begin position="265"/>
        <end position="288"/>
    </location>
</feature>
<dbReference type="PANTHER" id="PTHR43163">
    <property type="entry name" value="DIPEPTIDE TRANSPORT SYSTEM PERMEASE PROTEIN DPPB-RELATED"/>
    <property type="match status" value="1"/>
</dbReference>
<feature type="transmembrane region" description="Helical" evidence="7">
    <location>
        <begin position="308"/>
        <end position="329"/>
    </location>
</feature>
<dbReference type="PROSITE" id="PS50928">
    <property type="entry name" value="ABC_TM1"/>
    <property type="match status" value="1"/>
</dbReference>
<accession>A0A2T1DBF7</accession>
<feature type="transmembrane region" description="Helical" evidence="7">
    <location>
        <begin position="99"/>
        <end position="122"/>
    </location>
</feature>
<dbReference type="Proteomes" id="UP000238634">
    <property type="component" value="Unassembled WGS sequence"/>
</dbReference>
<evidence type="ECO:0000313" key="10">
    <source>
        <dbReference type="Proteomes" id="UP000238634"/>
    </source>
</evidence>
<dbReference type="GO" id="GO:0005886">
    <property type="term" value="C:plasma membrane"/>
    <property type="evidence" value="ECO:0007669"/>
    <property type="project" value="UniProtKB-SubCell"/>
</dbReference>
<reference evidence="9 10" key="1">
    <citation type="submission" date="2018-02" db="EMBL/GenBank/DDBJ databases">
        <authorList>
            <person name="Cohen D.B."/>
            <person name="Kent A.D."/>
        </authorList>
    </citation>
    <scope>NUCLEOTIDE SEQUENCE [LARGE SCALE GENOMIC DNA]</scope>
    <source>
        <strain evidence="9 10">ULC007</strain>
    </source>
</reference>